<comment type="similarity">
    <text evidence="5">Belongs to the UPF0060 family.</text>
</comment>
<feature type="transmembrane region" description="Helical" evidence="5">
    <location>
        <begin position="7"/>
        <end position="26"/>
    </location>
</feature>
<sequence length="107" mass="11354">MTKTFGLFLLTAIAELLGCYLPMLWLNNKGSAWLLLPAAISLTAFVWLLSLHPAASGRVYAAYGAVYIAMAIFWLWSVDGIAPRWTDLLGAGLALSGAAVIALGARA</sequence>
<dbReference type="EMBL" id="CP013236">
    <property type="protein sequence ID" value="AMP13548.1"/>
    <property type="molecule type" value="Genomic_DNA"/>
</dbReference>
<feature type="transmembrane region" description="Helical" evidence="5">
    <location>
        <begin position="32"/>
        <end position="52"/>
    </location>
</feature>
<keyword evidence="3 5" id="KW-1133">Transmembrane helix</keyword>
<evidence type="ECO:0000256" key="5">
    <source>
        <dbReference type="HAMAP-Rule" id="MF_00010"/>
    </source>
</evidence>
<comment type="subcellular location">
    <subcellularLocation>
        <location evidence="5">Cell membrane</location>
        <topology evidence="5">Multi-pass membrane protein</topology>
    </subcellularLocation>
</comment>
<feature type="transmembrane region" description="Helical" evidence="5">
    <location>
        <begin position="59"/>
        <end position="76"/>
    </location>
</feature>
<organism evidence="6 7">
    <name type="scientific">Collimonas pratensis</name>
    <dbReference type="NCBI Taxonomy" id="279113"/>
    <lineage>
        <taxon>Bacteria</taxon>
        <taxon>Pseudomonadati</taxon>
        <taxon>Pseudomonadota</taxon>
        <taxon>Betaproteobacteria</taxon>
        <taxon>Burkholderiales</taxon>
        <taxon>Oxalobacteraceae</taxon>
        <taxon>Collimonas</taxon>
    </lineage>
</organism>
<name>A0ABN4M5L8_9BURK</name>
<evidence type="ECO:0000256" key="1">
    <source>
        <dbReference type="ARBA" id="ARBA00022475"/>
    </source>
</evidence>
<dbReference type="Pfam" id="PF02694">
    <property type="entry name" value="UPF0060"/>
    <property type="match status" value="1"/>
</dbReference>
<evidence type="ECO:0000313" key="6">
    <source>
        <dbReference type="EMBL" id="AMP13548.1"/>
    </source>
</evidence>
<reference evidence="6 7" key="1">
    <citation type="submission" date="2015-11" db="EMBL/GenBank/DDBJ databases">
        <title>Exploring the genomic traits of fungus-feeding bacterial genus Collimonas.</title>
        <authorList>
            <person name="Song C."/>
            <person name="Schmidt R."/>
            <person name="de Jager V."/>
            <person name="Krzyzanowska D."/>
            <person name="Jongedijk E."/>
            <person name="Cankar K."/>
            <person name="Beekwilder J."/>
            <person name="van Veen A."/>
            <person name="de Boer W."/>
            <person name="van Veen J.A."/>
            <person name="Garbeva P."/>
        </authorList>
    </citation>
    <scope>NUCLEOTIDE SEQUENCE [LARGE SCALE GENOMIC DNA]</scope>
    <source>
        <strain evidence="6 7">Ter291</strain>
    </source>
</reference>
<dbReference type="PANTHER" id="PTHR36116">
    <property type="entry name" value="UPF0060 MEMBRANE PROTEIN YNFA"/>
    <property type="match status" value="1"/>
</dbReference>
<protein>
    <submittedName>
        <fullName evidence="6">Uncharacterized protein</fullName>
    </submittedName>
</protein>
<gene>
    <name evidence="6" type="ORF">CPter291_1272</name>
</gene>
<evidence type="ECO:0000256" key="2">
    <source>
        <dbReference type="ARBA" id="ARBA00022692"/>
    </source>
</evidence>
<dbReference type="Proteomes" id="UP000074914">
    <property type="component" value="Chromosome"/>
</dbReference>
<dbReference type="NCBIfam" id="NF002586">
    <property type="entry name" value="PRK02237.1"/>
    <property type="match status" value="1"/>
</dbReference>
<keyword evidence="4 5" id="KW-0472">Membrane</keyword>
<keyword evidence="2 5" id="KW-0812">Transmembrane</keyword>
<evidence type="ECO:0000256" key="3">
    <source>
        <dbReference type="ARBA" id="ARBA00022989"/>
    </source>
</evidence>
<dbReference type="RefSeq" id="WP_062112839.1">
    <property type="nucleotide sequence ID" value="NZ_CP013236.1"/>
</dbReference>
<dbReference type="HAMAP" id="MF_00010">
    <property type="entry name" value="UPF0060"/>
    <property type="match status" value="1"/>
</dbReference>
<dbReference type="PANTHER" id="PTHR36116:SF1">
    <property type="entry name" value="UPF0060 MEMBRANE PROTEIN YNFA"/>
    <property type="match status" value="1"/>
</dbReference>
<proteinExistence type="inferred from homology"/>
<accession>A0ABN4M5L8</accession>
<keyword evidence="1 5" id="KW-1003">Cell membrane</keyword>
<evidence type="ECO:0000313" key="7">
    <source>
        <dbReference type="Proteomes" id="UP000074914"/>
    </source>
</evidence>
<keyword evidence="7" id="KW-1185">Reference proteome</keyword>
<feature type="transmembrane region" description="Helical" evidence="5">
    <location>
        <begin position="88"/>
        <end position="105"/>
    </location>
</feature>
<evidence type="ECO:0000256" key="4">
    <source>
        <dbReference type="ARBA" id="ARBA00023136"/>
    </source>
</evidence>
<dbReference type="InterPro" id="IPR003844">
    <property type="entry name" value="UPF0060"/>
</dbReference>